<dbReference type="GO" id="GO:0003676">
    <property type="term" value="F:nucleic acid binding"/>
    <property type="evidence" value="ECO:0007669"/>
    <property type="project" value="InterPro"/>
</dbReference>
<organism evidence="4 5">
    <name type="scientific">Candidatus Eisenbergiella merdigallinarum</name>
    <dbReference type="NCBI Taxonomy" id="2838552"/>
    <lineage>
        <taxon>Bacteria</taxon>
        <taxon>Bacillati</taxon>
        <taxon>Bacillota</taxon>
        <taxon>Clostridia</taxon>
        <taxon>Lachnospirales</taxon>
        <taxon>Lachnospiraceae</taxon>
        <taxon>Eisenbergiella</taxon>
    </lineage>
</organism>
<evidence type="ECO:0000313" key="5">
    <source>
        <dbReference type="Proteomes" id="UP000886883"/>
    </source>
</evidence>
<dbReference type="InterPro" id="IPR002052">
    <property type="entry name" value="DNA_methylase_N6_adenine_CS"/>
</dbReference>
<accession>A0A9D2MRX5</accession>
<name>A0A9D2MRX5_9FIRM</name>
<dbReference type="NCBIfam" id="TIGR00095">
    <property type="entry name" value="16S rRNA (guanine(966)-N(2))-methyltransferase RsmD"/>
    <property type="match status" value="1"/>
</dbReference>
<dbReference type="Proteomes" id="UP000886883">
    <property type="component" value="Unassembled WGS sequence"/>
</dbReference>
<keyword evidence="2 4" id="KW-0808">Transferase</keyword>
<dbReference type="GO" id="GO:0052913">
    <property type="term" value="F:16S rRNA (guanine(966)-N(2))-methyltransferase activity"/>
    <property type="evidence" value="ECO:0007669"/>
    <property type="project" value="UniProtKB-EC"/>
</dbReference>
<dbReference type="PROSITE" id="PS00092">
    <property type="entry name" value="N6_MTASE"/>
    <property type="match status" value="1"/>
</dbReference>
<comment type="caution">
    <text evidence="4">The sequence shown here is derived from an EMBL/GenBank/DDBJ whole genome shotgun (WGS) entry which is preliminary data.</text>
</comment>
<dbReference type="PIRSF" id="PIRSF004553">
    <property type="entry name" value="CHP00095"/>
    <property type="match status" value="1"/>
</dbReference>
<dbReference type="EC" id="2.1.1.171" evidence="4"/>
<dbReference type="InterPro" id="IPR004398">
    <property type="entry name" value="RNA_MeTrfase_RsmD"/>
</dbReference>
<sequence>MRVIAGEARSLPLKAPQGQDTRPTTDRIKETLFNILQTRIPCNVFIDLCSGSGSIGIEAISRGARRAYFVENGREAARCIADNLHFTRFEDRAVLLKQDVLGAIPSIHEKEADVIFMDPPYEAGLEEPVLAALSCARYVTEHTLIIIEAQLQKDFGFAGEYGFSVVREKCYKTNKHVFLKRKEENESSDLPGKL</sequence>
<dbReference type="SUPFAM" id="SSF53335">
    <property type="entry name" value="S-adenosyl-L-methionine-dependent methyltransferases"/>
    <property type="match status" value="1"/>
</dbReference>
<dbReference type="Gene3D" id="3.40.50.150">
    <property type="entry name" value="Vaccinia Virus protein VP39"/>
    <property type="match status" value="1"/>
</dbReference>
<gene>
    <name evidence="4" type="primary">rsmD</name>
    <name evidence="4" type="ORF">H9763_03515</name>
</gene>
<protein>
    <submittedName>
        <fullName evidence="4">16S rRNA (Guanine(966)-N(2))-methyltransferase RsmD</fullName>
        <ecNumber evidence="4">2.1.1.171</ecNumber>
    </submittedName>
</protein>
<dbReference type="CDD" id="cd02440">
    <property type="entry name" value="AdoMet_MTases"/>
    <property type="match status" value="1"/>
</dbReference>
<evidence type="ECO:0000313" key="4">
    <source>
        <dbReference type="EMBL" id="HJB90520.1"/>
    </source>
</evidence>
<dbReference type="PANTHER" id="PTHR43542">
    <property type="entry name" value="METHYLTRANSFERASE"/>
    <property type="match status" value="1"/>
</dbReference>
<keyword evidence="1 4" id="KW-0489">Methyltransferase</keyword>
<dbReference type="InterPro" id="IPR029063">
    <property type="entry name" value="SAM-dependent_MTases_sf"/>
</dbReference>
<dbReference type="AlphaFoldDB" id="A0A9D2MRX5"/>
<evidence type="ECO:0000256" key="2">
    <source>
        <dbReference type="ARBA" id="ARBA00022679"/>
    </source>
</evidence>
<dbReference type="EMBL" id="DWXE01000010">
    <property type="protein sequence ID" value="HJB90520.1"/>
    <property type="molecule type" value="Genomic_DNA"/>
</dbReference>
<evidence type="ECO:0000256" key="3">
    <source>
        <dbReference type="SAM" id="MobiDB-lite"/>
    </source>
</evidence>
<dbReference type="Pfam" id="PF03602">
    <property type="entry name" value="Cons_hypoth95"/>
    <property type="match status" value="1"/>
</dbReference>
<evidence type="ECO:0000256" key="1">
    <source>
        <dbReference type="ARBA" id="ARBA00022603"/>
    </source>
</evidence>
<feature type="region of interest" description="Disordered" evidence="3">
    <location>
        <begin position="1"/>
        <end position="24"/>
    </location>
</feature>
<proteinExistence type="predicted"/>
<reference evidence="4" key="1">
    <citation type="journal article" date="2021" name="PeerJ">
        <title>Extensive microbial diversity within the chicken gut microbiome revealed by metagenomics and culture.</title>
        <authorList>
            <person name="Gilroy R."/>
            <person name="Ravi A."/>
            <person name="Getino M."/>
            <person name="Pursley I."/>
            <person name="Horton D.L."/>
            <person name="Alikhan N.F."/>
            <person name="Baker D."/>
            <person name="Gharbi K."/>
            <person name="Hall N."/>
            <person name="Watson M."/>
            <person name="Adriaenssens E.M."/>
            <person name="Foster-Nyarko E."/>
            <person name="Jarju S."/>
            <person name="Secka A."/>
            <person name="Antonio M."/>
            <person name="Oren A."/>
            <person name="Chaudhuri R.R."/>
            <person name="La Ragione R."/>
            <person name="Hildebrand F."/>
            <person name="Pallen M.J."/>
        </authorList>
    </citation>
    <scope>NUCLEOTIDE SEQUENCE</scope>
    <source>
        <strain evidence="4">USAMLcec3-2134</strain>
    </source>
</reference>
<reference evidence="4" key="2">
    <citation type="submission" date="2021-04" db="EMBL/GenBank/DDBJ databases">
        <authorList>
            <person name="Gilroy R."/>
        </authorList>
    </citation>
    <scope>NUCLEOTIDE SEQUENCE</scope>
    <source>
        <strain evidence="4">USAMLcec3-2134</strain>
    </source>
</reference>
<dbReference type="PANTHER" id="PTHR43542:SF1">
    <property type="entry name" value="METHYLTRANSFERASE"/>
    <property type="match status" value="1"/>
</dbReference>